<reference evidence="8 9" key="1">
    <citation type="submission" date="2019-07" db="EMBL/GenBank/DDBJ databases">
        <authorList>
            <person name="Brisse S."/>
            <person name="Rodrigues C."/>
            <person name="Thorpe H."/>
        </authorList>
    </citation>
    <scope>NUCLEOTIDE SEQUENCE [LARGE SCALE GENOMIC DNA]</scope>
    <source>
        <strain evidence="7">SB6408</strain>
        <strain evidence="6">SB6411</strain>
    </source>
</reference>
<evidence type="ECO:0000256" key="3">
    <source>
        <dbReference type="ARBA" id="ARBA00023125"/>
    </source>
</evidence>
<keyword evidence="2" id="KW-0805">Transcription regulation</keyword>
<comment type="similarity">
    <text evidence="1">Belongs to the LysR transcriptional regulatory family.</text>
</comment>
<dbReference type="SUPFAM" id="SSF53850">
    <property type="entry name" value="Periplasmic binding protein-like II"/>
    <property type="match status" value="1"/>
</dbReference>
<organism evidence="7 9">
    <name type="scientific">Klebsiella spallanzanii</name>
    <dbReference type="NCBI Taxonomy" id="2587528"/>
    <lineage>
        <taxon>Bacteria</taxon>
        <taxon>Pseudomonadati</taxon>
        <taxon>Pseudomonadota</taxon>
        <taxon>Gammaproteobacteria</taxon>
        <taxon>Enterobacterales</taxon>
        <taxon>Enterobacteriaceae</taxon>
        <taxon>Klebsiella/Raoultella group</taxon>
        <taxon>Klebsiella</taxon>
    </lineage>
</organism>
<evidence type="ECO:0000256" key="1">
    <source>
        <dbReference type="ARBA" id="ARBA00009437"/>
    </source>
</evidence>
<evidence type="ECO:0000313" key="6">
    <source>
        <dbReference type="EMBL" id="VUS87508.1"/>
    </source>
</evidence>
<dbReference type="Gene3D" id="1.10.10.10">
    <property type="entry name" value="Winged helix-like DNA-binding domain superfamily/Winged helix DNA-binding domain"/>
    <property type="match status" value="1"/>
</dbReference>
<evidence type="ECO:0000259" key="5">
    <source>
        <dbReference type="PROSITE" id="PS50931"/>
    </source>
</evidence>
<dbReference type="CDD" id="cd08414">
    <property type="entry name" value="PBP2_LTTR_aromatics_like"/>
    <property type="match status" value="1"/>
</dbReference>
<keyword evidence="8" id="KW-1185">Reference proteome</keyword>
<dbReference type="SUPFAM" id="SSF46785">
    <property type="entry name" value="Winged helix' DNA-binding domain"/>
    <property type="match status" value="1"/>
</dbReference>
<dbReference type="EMBL" id="CABGHF010000067">
    <property type="protein sequence ID" value="VUT10856.1"/>
    <property type="molecule type" value="Genomic_DNA"/>
</dbReference>
<evidence type="ECO:0000313" key="7">
    <source>
        <dbReference type="EMBL" id="VUT10856.1"/>
    </source>
</evidence>
<dbReference type="Proteomes" id="UP000317652">
    <property type="component" value="Unassembled WGS sequence"/>
</dbReference>
<dbReference type="FunFam" id="1.10.10.10:FF:000001">
    <property type="entry name" value="LysR family transcriptional regulator"/>
    <property type="match status" value="1"/>
</dbReference>
<evidence type="ECO:0000313" key="9">
    <source>
        <dbReference type="Proteomes" id="UP000318370"/>
    </source>
</evidence>
<dbReference type="PRINTS" id="PR00039">
    <property type="entry name" value="HTHLYSR"/>
</dbReference>
<sequence length="314" mass="35453">MDYRQLHAFVVLAEELHFGRAAQRLNVTQPALTQQIKNLENALDLMLFVRDRRHVSLTAEGLFLIDEARAILGHCDKFLENANSLRLGHKGQLKVGYVGSSILDPALTLLIKNYRHKKSEADLIIEEHNAHNLLTFLLDKRIDLAFVRSPIPQYEPLEYMNIATRSLIAVLPRNHRLGHCRRISLSSLADEQFFIQKDPYGVGLGWSAISACQQAGFTPQRIQYTRDVSVAIGLVSMGMGVALVPETQSSMLMSDVSYCLLEETFATTTLTLCWRRHTKNNLLRDFINYTRELTGRQQHLVTQGVAAQRSGGLQ</sequence>
<dbReference type="InterPro" id="IPR005119">
    <property type="entry name" value="LysR_subst-bd"/>
</dbReference>
<dbReference type="RefSeq" id="WP_142464347.1">
    <property type="nucleotide sequence ID" value="NZ_CABGGS010000045.1"/>
</dbReference>
<dbReference type="GO" id="GO:0032993">
    <property type="term" value="C:protein-DNA complex"/>
    <property type="evidence" value="ECO:0007669"/>
    <property type="project" value="TreeGrafter"/>
</dbReference>
<feature type="domain" description="HTH lysR-type" evidence="5">
    <location>
        <begin position="1"/>
        <end position="58"/>
    </location>
</feature>
<dbReference type="GO" id="GO:0003700">
    <property type="term" value="F:DNA-binding transcription factor activity"/>
    <property type="evidence" value="ECO:0007669"/>
    <property type="project" value="InterPro"/>
</dbReference>
<dbReference type="Pfam" id="PF00126">
    <property type="entry name" value="HTH_1"/>
    <property type="match status" value="1"/>
</dbReference>
<gene>
    <name evidence="7" type="primary">hcaR_2</name>
    <name evidence="7" type="ORF">SB6408_02980</name>
    <name evidence="6" type="ORF">SB6411_03328</name>
</gene>
<accession>A0A564M0R7</accession>
<evidence type="ECO:0000256" key="4">
    <source>
        <dbReference type="ARBA" id="ARBA00023163"/>
    </source>
</evidence>
<proteinExistence type="inferred from homology"/>
<dbReference type="PROSITE" id="PS50931">
    <property type="entry name" value="HTH_LYSR"/>
    <property type="match status" value="1"/>
</dbReference>
<dbReference type="Pfam" id="PF03466">
    <property type="entry name" value="LysR_substrate"/>
    <property type="match status" value="1"/>
</dbReference>
<dbReference type="Gene3D" id="3.40.190.10">
    <property type="entry name" value="Periplasmic binding protein-like II"/>
    <property type="match status" value="2"/>
</dbReference>
<protein>
    <submittedName>
        <fullName evidence="7">Hca operon transcriptional activator HcaR</fullName>
    </submittedName>
</protein>
<dbReference type="PANTHER" id="PTHR30346">
    <property type="entry name" value="TRANSCRIPTIONAL DUAL REGULATOR HCAR-RELATED"/>
    <property type="match status" value="1"/>
</dbReference>
<dbReference type="EMBL" id="CABGGS010000045">
    <property type="protein sequence ID" value="VUS87508.1"/>
    <property type="molecule type" value="Genomic_DNA"/>
</dbReference>
<keyword evidence="4" id="KW-0804">Transcription</keyword>
<keyword evidence="3" id="KW-0238">DNA-binding</keyword>
<dbReference type="PANTHER" id="PTHR30346:SF28">
    <property type="entry name" value="HTH-TYPE TRANSCRIPTIONAL REGULATOR CYNR"/>
    <property type="match status" value="1"/>
</dbReference>
<dbReference type="InterPro" id="IPR036388">
    <property type="entry name" value="WH-like_DNA-bd_sf"/>
</dbReference>
<dbReference type="AlphaFoldDB" id="A0A564M0R7"/>
<name>A0A564M0R7_9ENTR</name>
<dbReference type="InterPro" id="IPR000847">
    <property type="entry name" value="LysR_HTH_N"/>
</dbReference>
<evidence type="ECO:0000313" key="8">
    <source>
        <dbReference type="Proteomes" id="UP000317652"/>
    </source>
</evidence>
<dbReference type="InterPro" id="IPR036390">
    <property type="entry name" value="WH_DNA-bd_sf"/>
</dbReference>
<dbReference type="GO" id="GO:0003677">
    <property type="term" value="F:DNA binding"/>
    <property type="evidence" value="ECO:0007669"/>
    <property type="project" value="UniProtKB-KW"/>
</dbReference>
<evidence type="ECO:0000256" key="2">
    <source>
        <dbReference type="ARBA" id="ARBA00023015"/>
    </source>
</evidence>
<dbReference type="Proteomes" id="UP000318370">
    <property type="component" value="Unassembled WGS sequence"/>
</dbReference>